<sequence length="116" mass="12987">MTDDTAAFRAEFTNGLRSLADFIDSTPDLPLPDYLDIQNAVLGENDAAERAEVDRIAALLGTTAVQRYDEHHYTALRRFGPRITFSATAITDAYMRLYKAKMEIADKLIITAWDGE</sequence>
<gene>
    <name evidence="1" type="ORF">ACIBG2_02320</name>
</gene>
<comment type="caution">
    <text evidence="1">The sequence shown here is derived from an EMBL/GenBank/DDBJ whole genome shotgun (WGS) entry which is preliminary data.</text>
</comment>
<accession>A0ABW7YJV5</accession>
<evidence type="ECO:0000313" key="2">
    <source>
        <dbReference type="Proteomes" id="UP001612741"/>
    </source>
</evidence>
<organism evidence="1 2">
    <name type="scientific">Nonomuraea typhae</name>
    <dbReference type="NCBI Taxonomy" id="2603600"/>
    <lineage>
        <taxon>Bacteria</taxon>
        <taxon>Bacillati</taxon>
        <taxon>Actinomycetota</taxon>
        <taxon>Actinomycetes</taxon>
        <taxon>Streptosporangiales</taxon>
        <taxon>Streptosporangiaceae</taxon>
        <taxon>Nonomuraea</taxon>
    </lineage>
</organism>
<dbReference type="Proteomes" id="UP001612741">
    <property type="component" value="Unassembled WGS sequence"/>
</dbReference>
<dbReference type="EMBL" id="JBITGY010000001">
    <property type="protein sequence ID" value="MFI6496185.1"/>
    <property type="molecule type" value="Genomic_DNA"/>
</dbReference>
<proteinExistence type="predicted"/>
<protein>
    <submittedName>
        <fullName evidence="1">Uncharacterized protein</fullName>
    </submittedName>
</protein>
<name>A0ABW7YJV5_9ACTN</name>
<keyword evidence="2" id="KW-1185">Reference proteome</keyword>
<reference evidence="1 2" key="1">
    <citation type="submission" date="2024-10" db="EMBL/GenBank/DDBJ databases">
        <title>The Natural Products Discovery Center: Release of the First 8490 Sequenced Strains for Exploring Actinobacteria Biosynthetic Diversity.</title>
        <authorList>
            <person name="Kalkreuter E."/>
            <person name="Kautsar S.A."/>
            <person name="Yang D."/>
            <person name="Bader C.D."/>
            <person name="Teijaro C.N."/>
            <person name="Fluegel L."/>
            <person name="Davis C.M."/>
            <person name="Simpson J.R."/>
            <person name="Lauterbach L."/>
            <person name="Steele A.D."/>
            <person name="Gui C."/>
            <person name="Meng S."/>
            <person name="Li G."/>
            <person name="Viehrig K."/>
            <person name="Ye F."/>
            <person name="Su P."/>
            <person name="Kiefer A.F."/>
            <person name="Nichols A."/>
            <person name="Cepeda A.J."/>
            <person name="Yan W."/>
            <person name="Fan B."/>
            <person name="Jiang Y."/>
            <person name="Adhikari A."/>
            <person name="Zheng C.-J."/>
            <person name="Schuster L."/>
            <person name="Cowan T.M."/>
            <person name="Smanski M.J."/>
            <person name="Chevrette M.G."/>
            <person name="De Carvalho L.P.S."/>
            <person name="Shen B."/>
        </authorList>
    </citation>
    <scope>NUCLEOTIDE SEQUENCE [LARGE SCALE GENOMIC DNA]</scope>
    <source>
        <strain evidence="1 2">NPDC050545</strain>
    </source>
</reference>
<dbReference type="RefSeq" id="WP_397078151.1">
    <property type="nucleotide sequence ID" value="NZ_JBITGY010000001.1"/>
</dbReference>
<evidence type="ECO:0000313" key="1">
    <source>
        <dbReference type="EMBL" id="MFI6496185.1"/>
    </source>
</evidence>